<accession>T1GUR9</accession>
<keyword evidence="4 5" id="KW-0472">Membrane</keyword>
<proteinExistence type="predicted"/>
<reference evidence="7" key="2">
    <citation type="submission" date="2015-06" db="UniProtKB">
        <authorList>
            <consortium name="EnsemblMetazoa"/>
        </authorList>
    </citation>
    <scope>IDENTIFICATION</scope>
</reference>
<dbReference type="GO" id="GO:0016020">
    <property type="term" value="C:membrane"/>
    <property type="evidence" value="ECO:0007669"/>
    <property type="project" value="UniProtKB-SubCell"/>
</dbReference>
<dbReference type="EnsemblMetazoa" id="MESCA007489-RA">
    <property type="protein sequence ID" value="MESCA007489-PA"/>
    <property type="gene ID" value="MESCA007489"/>
</dbReference>
<protein>
    <recommendedName>
        <fullName evidence="6">SLC26A/SulP transporter domain-containing protein</fullName>
    </recommendedName>
</protein>
<dbReference type="InterPro" id="IPR001902">
    <property type="entry name" value="SLC26A/SulP_fam"/>
</dbReference>
<keyword evidence="2 5" id="KW-0812">Transmembrane</keyword>
<evidence type="ECO:0000313" key="8">
    <source>
        <dbReference type="Proteomes" id="UP000015102"/>
    </source>
</evidence>
<dbReference type="PANTHER" id="PTHR11814">
    <property type="entry name" value="SULFATE TRANSPORTER"/>
    <property type="match status" value="1"/>
</dbReference>
<dbReference type="Pfam" id="PF00916">
    <property type="entry name" value="Sulfate_transp"/>
    <property type="match status" value="1"/>
</dbReference>
<dbReference type="InterPro" id="IPR011547">
    <property type="entry name" value="SLC26A/SulP_dom"/>
</dbReference>
<sequence>MSFCVMPKWSIARNRVMSRICFPVTFRNLKFKHGLYSSFLGCLVYIFLGSSKDVPIGPTAMSGLLVFQAAQGNWQKAVLLTFLTGLIEIGMGFLQLGFLLDFVSGPVSAGFTVQ</sequence>
<dbReference type="EMBL" id="CAQQ02133693">
    <property type="status" value="NOT_ANNOTATED_CDS"/>
    <property type="molecule type" value="Genomic_DNA"/>
</dbReference>
<dbReference type="EMBL" id="CAQQ02133692">
    <property type="status" value="NOT_ANNOTATED_CDS"/>
    <property type="molecule type" value="Genomic_DNA"/>
</dbReference>
<dbReference type="AlphaFoldDB" id="T1GUR9"/>
<evidence type="ECO:0000256" key="5">
    <source>
        <dbReference type="SAM" id="Phobius"/>
    </source>
</evidence>
<name>T1GUR9_MEGSC</name>
<feature type="domain" description="SLC26A/SulP transporter" evidence="6">
    <location>
        <begin position="28"/>
        <end position="112"/>
    </location>
</feature>
<evidence type="ECO:0000256" key="1">
    <source>
        <dbReference type="ARBA" id="ARBA00004141"/>
    </source>
</evidence>
<keyword evidence="3 5" id="KW-1133">Transmembrane helix</keyword>
<dbReference type="STRING" id="36166.T1GUR9"/>
<feature type="transmembrane region" description="Helical" evidence="5">
    <location>
        <begin position="77"/>
        <end position="100"/>
    </location>
</feature>
<evidence type="ECO:0000256" key="2">
    <source>
        <dbReference type="ARBA" id="ARBA00022692"/>
    </source>
</evidence>
<comment type="subcellular location">
    <subcellularLocation>
        <location evidence="1">Membrane</location>
        <topology evidence="1">Multi-pass membrane protein</topology>
    </subcellularLocation>
</comment>
<evidence type="ECO:0000313" key="7">
    <source>
        <dbReference type="EnsemblMetazoa" id="MESCA007489-PA"/>
    </source>
</evidence>
<organism evidence="7 8">
    <name type="scientific">Megaselia scalaris</name>
    <name type="common">Humpbacked fly</name>
    <name type="synonym">Phora scalaris</name>
    <dbReference type="NCBI Taxonomy" id="36166"/>
    <lineage>
        <taxon>Eukaryota</taxon>
        <taxon>Metazoa</taxon>
        <taxon>Ecdysozoa</taxon>
        <taxon>Arthropoda</taxon>
        <taxon>Hexapoda</taxon>
        <taxon>Insecta</taxon>
        <taxon>Pterygota</taxon>
        <taxon>Neoptera</taxon>
        <taxon>Endopterygota</taxon>
        <taxon>Diptera</taxon>
        <taxon>Brachycera</taxon>
        <taxon>Muscomorpha</taxon>
        <taxon>Platypezoidea</taxon>
        <taxon>Phoridae</taxon>
        <taxon>Megaseliini</taxon>
        <taxon>Megaselia</taxon>
    </lineage>
</organism>
<dbReference type="HOGENOM" id="CLU_2123891_0_0_1"/>
<evidence type="ECO:0000256" key="3">
    <source>
        <dbReference type="ARBA" id="ARBA00022989"/>
    </source>
</evidence>
<dbReference type="GO" id="GO:0055085">
    <property type="term" value="P:transmembrane transport"/>
    <property type="evidence" value="ECO:0007669"/>
    <property type="project" value="InterPro"/>
</dbReference>
<reference evidence="8" key="1">
    <citation type="submission" date="2013-02" db="EMBL/GenBank/DDBJ databases">
        <authorList>
            <person name="Hughes D."/>
        </authorList>
    </citation>
    <scope>NUCLEOTIDE SEQUENCE</scope>
    <source>
        <strain>Durham</strain>
        <strain evidence="8">NC isolate 2 -- Noor lab</strain>
    </source>
</reference>
<dbReference type="Proteomes" id="UP000015102">
    <property type="component" value="Unassembled WGS sequence"/>
</dbReference>
<evidence type="ECO:0000259" key="6">
    <source>
        <dbReference type="Pfam" id="PF00916"/>
    </source>
</evidence>
<evidence type="ECO:0000256" key="4">
    <source>
        <dbReference type="ARBA" id="ARBA00023136"/>
    </source>
</evidence>
<keyword evidence="8" id="KW-1185">Reference proteome</keyword>